<keyword evidence="5" id="KW-1185">Reference proteome</keyword>
<accession>A0AAD9V6J7</accession>
<dbReference type="InterPro" id="IPR050327">
    <property type="entry name" value="Proton-linked_MCT"/>
</dbReference>
<feature type="transmembrane region" description="Helical" evidence="2">
    <location>
        <begin position="231"/>
        <end position="255"/>
    </location>
</feature>
<dbReference type="Gene3D" id="1.20.1250.20">
    <property type="entry name" value="MFS general substrate transporter like domains"/>
    <property type="match status" value="1"/>
</dbReference>
<dbReference type="InterPro" id="IPR011701">
    <property type="entry name" value="MFS"/>
</dbReference>
<feature type="transmembrane region" description="Helical" evidence="2">
    <location>
        <begin position="24"/>
        <end position="49"/>
    </location>
</feature>
<keyword evidence="2" id="KW-0812">Transmembrane</keyword>
<dbReference type="Proteomes" id="UP001249851">
    <property type="component" value="Unassembled WGS sequence"/>
</dbReference>
<comment type="subcellular location">
    <subcellularLocation>
        <location evidence="1">Membrane</location>
        <topology evidence="1">Multi-pass membrane protein</topology>
    </subcellularLocation>
</comment>
<feature type="transmembrane region" description="Helical" evidence="2">
    <location>
        <begin position="61"/>
        <end position="84"/>
    </location>
</feature>
<evidence type="ECO:0000313" key="4">
    <source>
        <dbReference type="EMBL" id="KAK2563131.1"/>
    </source>
</evidence>
<dbReference type="InterPro" id="IPR020846">
    <property type="entry name" value="MFS_dom"/>
</dbReference>
<feature type="domain" description="Major facilitator superfamily (MFS) profile" evidence="3">
    <location>
        <begin position="23"/>
        <end position="384"/>
    </location>
</feature>
<dbReference type="PROSITE" id="PS50850">
    <property type="entry name" value="MFS"/>
    <property type="match status" value="1"/>
</dbReference>
<reference evidence="4" key="2">
    <citation type="journal article" date="2023" name="Science">
        <title>Genomic signatures of disease resistance in endangered staghorn corals.</title>
        <authorList>
            <person name="Vollmer S.V."/>
            <person name="Selwyn J.D."/>
            <person name="Despard B.A."/>
            <person name="Roesel C.L."/>
        </authorList>
    </citation>
    <scope>NUCLEOTIDE SEQUENCE</scope>
    <source>
        <strain evidence="4">K2</strain>
    </source>
</reference>
<proteinExistence type="predicted"/>
<dbReference type="EMBL" id="JARQWQ010000026">
    <property type="protein sequence ID" value="KAK2563131.1"/>
    <property type="molecule type" value="Genomic_DNA"/>
</dbReference>
<reference evidence="4" key="1">
    <citation type="journal article" date="2023" name="G3 (Bethesda)">
        <title>Whole genome assembly and annotation of the endangered Caribbean coral Acropora cervicornis.</title>
        <authorList>
            <person name="Selwyn J.D."/>
            <person name="Vollmer S.V."/>
        </authorList>
    </citation>
    <scope>NUCLEOTIDE SEQUENCE</scope>
    <source>
        <strain evidence="4">K2</strain>
    </source>
</reference>
<dbReference type="GO" id="GO:0022857">
    <property type="term" value="F:transmembrane transporter activity"/>
    <property type="evidence" value="ECO:0007669"/>
    <property type="project" value="InterPro"/>
</dbReference>
<evidence type="ECO:0000313" key="5">
    <source>
        <dbReference type="Proteomes" id="UP001249851"/>
    </source>
</evidence>
<dbReference type="GO" id="GO:0016020">
    <property type="term" value="C:membrane"/>
    <property type="evidence" value="ECO:0007669"/>
    <property type="project" value="UniProtKB-SubCell"/>
</dbReference>
<comment type="caution">
    <text evidence="4">The sequence shown here is derived from an EMBL/GenBank/DDBJ whole genome shotgun (WGS) entry which is preliminary data.</text>
</comment>
<organism evidence="4 5">
    <name type="scientific">Acropora cervicornis</name>
    <name type="common">Staghorn coral</name>
    <dbReference type="NCBI Taxonomy" id="6130"/>
    <lineage>
        <taxon>Eukaryota</taxon>
        <taxon>Metazoa</taxon>
        <taxon>Cnidaria</taxon>
        <taxon>Anthozoa</taxon>
        <taxon>Hexacorallia</taxon>
        <taxon>Scleractinia</taxon>
        <taxon>Astrocoeniina</taxon>
        <taxon>Acroporidae</taxon>
        <taxon>Acropora</taxon>
    </lineage>
</organism>
<feature type="transmembrane region" description="Helical" evidence="2">
    <location>
        <begin position="360"/>
        <end position="380"/>
    </location>
</feature>
<name>A0AAD9V6J7_ACRCE</name>
<keyword evidence="2" id="KW-0472">Membrane</keyword>
<feature type="transmembrane region" description="Helical" evidence="2">
    <location>
        <begin position="91"/>
        <end position="111"/>
    </location>
</feature>
<feature type="transmembrane region" description="Helical" evidence="2">
    <location>
        <begin position="275"/>
        <end position="295"/>
    </location>
</feature>
<dbReference type="PANTHER" id="PTHR11360">
    <property type="entry name" value="MONOCARBOXYLATE TRANSPORTER"/>
    <property type="match status" value="1"/>
</dbReference>
<dbReference type="AlphaFoldDB" id="A0AAD9V6J7"/>
<feature type="transmembrane region" description="Helical" evidence="2">
    <location>
        <begin position="150"/>
        <end position="177"/>
    </location>
</feature>
<dbReference type="SUPFAM" id="SSF103473">
    <property type="entry name" value="MFS general substrate transporter"/>
    <property type="match status" value="1"/>
</dbReference>
<gene>
    <name evidence="4" type="ORF">P5673_013473</name>
</gene>
<evidence type="ECO:0000259" key="3">
    <source>
        <dbReference type="PROSITE" id="PS50850"/>
    </source>
</evidence>
<protein>
    <submittedName>
        <fullName evidence="4">Monocarboxylate transporter 4</fullName>
    </submittedName>
</protein>
<feature type="transmembrane region" description="Helical" evidence="2">
    <location>
        <begin position="117"/>
        <end position="138"/>
    </location>
</feature>
<dbReference type="PANTHER" id="PTHR11360:SF251">
    <property type="entry name" value="MAJOR FACILITATOR SUPERFAMILY (MFS) PROFILE DOMAIN-CONTAINING PROTEIN"/>
    <property type="match status" value="1"/>
</dbReference>
<evidence type="ECO:0000256" key="1">
    <source>
        <dbReference type="ARBA" id="ARBA00004141"/>
    </source>
</evidence>
<dbReference type="Pfam" id="PF07690">
    <property type="entry name" value="MFS_1"/>
    <property type="match status" value="1"/>
</dbReference>
<evidence type="ECO:0000256" key="2">
    <source>
        <dbReference type="SAM" id="Phobius"/>
    </source>
</evidence>
<sequence length="384" mass="41822">MPLCSESKCCFSEEKKRKDSPWSWLVLFGASMNLGFTVGLIFSFGILVPVFMEDFKTSTERVAWCGSVSIAMFQGLGPFAGSLINRFGCRVMSIIGCLICAVSLTITSFATHLITLYASYVCLGVGGAFTFLSCLEIVRRSFEKWRSIALGIASAGQGLGTMVLSQVVAALVIVVGWRNSMRILAGALVVNSLFGFLYGSTSATDDSSKKLLINTSVEKQKSKRFSLNLSVFKVPSFLVVAATFFFTMFGRPIIYVLLVKYAKDNDTSDEKASRLFLFMGINIVIGRFVCGFLCAIKSLDNWYIFQGVLFINGVSTMLVNLTTSYFALAAYALVFGFCDGAMATVRNIQAMTCVDQRQAASSLGFTLMIGSFTTLIGPPISGKW</sequence>
<feature type="transmembrane region" description="Helical" evidence="2">
    <location>
        <begin position="325"/>
        <end position="348"/>
    </location>
</feature>
<keyword evidence="2" id="KW-1133">Transmembrane helix</keyword>
<dbReference type="InterPro" id="IPR036259">
    <property type="entry name" value="MFS_trans_sf"/>
</dbReference>